<reference evidence="1 2" key="1">
    <citation type="journal article" date="2021" name="Commun. Biol.">
        <title>The genome of Shorea leprosula (Dipterocarpaceae) highlights the ecological relevance of drought in aseasonal tropical rainforests.</title>
        <authorList>
            <person name="Ng K.K.S."/>
            <person name="Kobayashi M.J."/>
            <person name="Fawcett J.A."/>
            <person name="Hatakeyama M."/>
            <person name="Paape T."/>
            <person name="Ng C.H."/>
            <person name="Ang C.C."/>
            <person name="Tnah L.H."/>
            <person name="Lee C.T."/>
            <person name="Nishiyama T."/>
            <person name="Sese J."/>
            <person name="O'Brien M.J."/>
            <person name="Copetti D."/>
            <person name="Mohd Noor M.I."/>
            <person name="Ong R.C."/>
            <person name="Putra M."/>
            <person name="Sireger I.Z."/>
            <person name="Indrioko S."/>
            <person name="Kosugi Y."/>
            <person name="Izuno A."/>
            <person name="Isagi Y."/>
            <person name="Lee S.L."/>
            <person name="Shimizu K.K."/>
        </authorList>
    </citation>
    <scope>NUCLEOTIDE SEQUENCE [LARGE SCALE GENOMIC DNA]</scope>
    <source>
        <strain evidence="1">214</strain>
    </source>
</reference>
<name>A0AAV5MR02_9ROSI</name>
<evidence type="ECO:0000313" key="1">
    <source>
        <dbReference type="EMBL" id="GKV51161.1"/>
    </source>
</evidence>
<organism evidence="1 2">
    <name type="scientific">Rubroshorea leprosula</name>
    <dbReference type="NCBI Taxonomy" id="152421"/>
    <lineage>
        <taxon>Eukaryota</taxon>
        <taxon>Viridiplantae</taxon>
        <taxon>Streptophyta</taxon>
        <taxon>Embryophyta</taxon>
        <taxon>Tracheophyta</taxon>
        <taxon>Spermatophyta</taxon>
        <taxon>Magnoliopsida</taxon>
        <taxon>eudicotyledons</taxon>
        <taxon>Gunneridae</taxon>
        <taxon>Pentapetalae</taxon>
        <taxon>rosids</taxon>
        <taxon>malvids</taxon>
        <taxon>Malvales</taxon>
        <taxon>Dipterocarpaceae</taxon>
        <taxon>Rubroshorea</taxon>
    </lineage>
</organism>
<dbReference type="Proteomes" id="UP001054252">
    <property type="component" value="Unassembled WGS sequence"/>
</dbReference>
<evidence type="ECO:0000313" key="2">
    <source>
        <dbReference type="Proteomes" id="UP001054252"/>
    </source>
</evidence>
<comment type="caution">
    <text evidence="1">The sequence shown here is derived from an EMBL/GenBank/DDBJ whole genome shotgun (WGS) entry which is preliminary data.</text>
</comment>
<gene>
    <name evidence="1" type="ORF">SLEP1_g57833</name>
</gene>
<dbReference type="AlphaFoldDB" id="A0AAV5MR02"/>
<dbReference type="EMBL" id="BPVZ01000448">
    <property type="protein sequence ID" value="GKV51161.1"/>
    <property type="molecule type" value="Genomic_DNA"/>
</dbReference>
<sequence length="84" mass="9585">MENWSSFLFGGTNLDKKKFAGVFDWFKDKKETDSKVEDLPLFDNRSLEPREPSVSIKKRKRKQVASVSGKIGSVEGFSVVKEEN</sequence>
<keyword evidence="2" id="KW-1185">Reference proteome</keyword>
<accession>A0AAV5MR02</accession>
<protein>
    <submittedName>
        <fullName evidence="1">Uncharacterized protein</fullName>
    </submittedName>
</protein>
<proteinExistence type="predicted"/>